<protein>
    <recommendedName>
        <fullName evidence="5">Tyr recombinase domain-containing protein</fullName>
    </recommendedName>
</protein>
<dbReference type="InterPro" id="IPR013762">
    <property type="entry name" value="Integrase-like_cat_sf"/>
</dbReference>
<dbReference type="EMBL" id="CALNXK010000068">
    <property type="protein sequence ID" value="CAH3142311.1"/>
    <property type="molecule type" value="Genomic_DNA"/>
</dbReference>
<dbReference type="SUPFAM" id="SSF47823">
    <property type="entry name" value="lambda integrase-like, N-terminal domain"/>
    <property type="match status" value="1"/>
</dbReference>
<dbReference type="InterPro" id="IPR011010">
    <property type="entry name" value="DNA_brk_join_enz"/>
</dbReference>
<gene>
    <name evidence="3" type="ORF">PLOB_00042261</name>
</gene>
<keyword evidence="4" id="KW-1185">Reference proteome</keyword>
<evidence type="ECO:0000256" key="1">
    <source>
        <dbReference type="ARBA" id="ARBA00023125"/>
    </source>
</evidence>
<dbReference type="SUPFAM" id="SSF56349">
    <property type="entry name" value="DNA breaking-rejoining enzymes"/>
    <property type="match status" value="1"/>
</dbReference>
<keyword evidence="1" id="KW-0238">DNA-binding</keyword>
<dbReference type="InterPro" id="IPR010998">
    <property type="entry name" value="Integrase_recombinase_N"/>
</dbReference>
<sequence length="324" mass="36605">MSSLRQSILKRNISEAATSIIMQSWAANTHKQYQPYVAQWLEFCRGRETNPYDPPIGTVLDFLVTLHDKSLKYSTLNTARSAISAIILPTNNHTIGTHPLVSRFMRGIYKSNPPTPRYHTTWNVQTVLTYLSSQDSVEKLDLKSLTLKLLMLIALVSAQRGQSIHMLDTACMKVTESSYEFSLPEHVKQSRPSFKTPSVILKAYPVNKALCVYSHLTEYLRRTQSLRGAETKLFISFVKPHKRVSRDTISRWIRTTMESAGIDISMFKPKSTRMAATSKAKGASVPIQEILRTAGWSSSGTFDRFYDKPLMEESTFASAVLNND</sequence>
<keyword evidence="2" id="KW-0233">DNA recombination</keyword>
<comment type="caution">
    <text evidence="3">The sequence shown here is derived from an EMBL/GenBank/DDBJ whole genome shotgun (WGS) entry which is preliminary data.</text>
</comment>
<evidence type="ECO:0008006" key="5">
    <source>
        <dbReference type="Google" id="ProtNLM"/>
    </source>
</evidence>
<dbReference type="Gene3D" id="1.10.443.10">
    <property type="entry name" value="Intergrase catalytic core"/>
    <property type="match status" value="1"/>
</dbReference>
<organism evidence="3 4">
    <name type="scientific">Porites lobata</name>
    <dbReference type="NCBI Taxonomy" id="104759"/>
    <lineage>
        <taxon>Eukaryota</taxon>
        <taxon>Metazoa</taxon>
        <taxon>Cnidaria</taxon>
        <taxon>Anthozoa</taxon>
        <taxon>Hexacorallia</taxon>
        <taxon>Scleractinia</taxon>
        <taxon>Fungiina</taxon>
        <taxon>Poritidae</taxon>
        <taxon>Porites</taxon>
    </lineage>
</organism>
<name>A0ABN8PHW0_9CNID</name>
<evidence type="ECO:0000313" key="3">
    <source>
        <dbReference type="EMBL" id="CAH3142311.1"/>
    </source>
</evidence>
<dbReference type="PANTHER" id="PTHR35617:SF3">
    <property type="entry name" value="CORE-BINDING (CB) DOMAIN-CONTAINING PROTEIN"/>
    <property type="match status" value="1"/>
</dbReference>
<evidence type="ECO:0000313" key="4">
    <source>
        <dbReference type="Proteomes" id="UP001159405"/>
    </source>
</evidence>
<dbReference type="Proteomes" id="UP001159405">
    <property type="component" value="Unassembled WGS sequence"/>
</dbReference>
<dbReference type="PANTHER" id="PTHR35617">
    <property type="entry name" value="PHAGE_INTEGRASE DOMAIN-CONTAINING PROTEIN"/>
    <property type="match status" value="1"/>
</dbReference>
<proteinExistence type="predicted"/>
<accession>A0ABN8PHW0</accession>
<reference evidence="3 4" key="1">
    <citation type="submission" date="2022-05" db="EMBL/GenBank/DDBJ databases">
        <authorList>
            <consortium name="Genoscope - CEA"/>
            <person name="William W."/>
        </authorList>
    </citation>
    <scope>NUCLEOTIDE SEQUENCE [LARGE SCALE GENOMIC DNA]</scope>
</reference>
<evidence type="ECO:0000256" key="2">
    <source>
        <dbReference type="ARBA" id="ARBA00023172"/>
    </source>
</evidence>
<dbReference type="Gene3D" id="1.10.150.130">
    <property type="match status" value="1"/>
</dbReference>